<reference evidence="2 3" key="1">
    <citation type="submission" date="2020-08" db="EMBL/GenBank/DDBJ databases">
        <title>Genomic Encyclopedia of Type Strains, Phase III (KMG-III): the genomes of soil and plant-associated and newly described type strains.</title>
        <authorList>
            <person name="Whitman W."/>
        </authorList>
    </citation>
    <scope>NUCLEOTIDE SEQUENCE [LARGE SCALE GENOMIC DNA]</scope>
    <source>
        <strain evidence="2 3">CECT 8840</strain>
    </source>
</reference>
<evidence type="ECO:0000313" key="2">
    <source>
        <dbReference type="EMBL" id="MBB4913820.1"/>
    </source>
</evidence>
<dbReference type="AlphaFoldDB" id="A0A7W7QHR7"/>
<evidence type="ECO:0000256" key="1">
    <source>
        <dbReference type="SAM" id="MobiDB-lite"/>
    </source>
</evidence>
<proteinExistence type="predicted"/>
<sequence>MIGVPLAASTGASVRPPLLGRETAEQPVATPPAGGA</sequence>
<protein>
    <submittedName>
        <fullName evidence="2">Uncharacterized protein</fullName>
    </submittedName>
</protein>
<dbReference type="Proteomes" id="UP000552644">
    <property type="component" value="Unassembled WGS sequence"/>
</dbReference>
<evidence type="ECO:0000313" key="3">
    <source>
        <dbReference type="Proteomes" id="UP000552644"/>
    </source>
</evidence>
<keyword evidence="3" id="KW-1185">Reference proteome</keyword>
<organism evidence="2 3">
    <name type="scientific">Streptosporangium saharense</name>
    <dbReference type="NCBI Taxonomy" id="1706840"/>
    <lineage>
        <taxon>Bacteria</taxon>
        <taxon>Bacillati</taxon>
        <taxon>Actinomycetota</taxon>
        <taxon>Actinomycetes</taxon>
        <taxon>Streptosporangiales</taxon>
        <taxon>Streptosporangiaceae</taxon>
        <taxon>Streptosporangium</taxon>
    </lineage>
</organism>
<dbReference type="EMBL" id="JACHJP010000001">
    <property type="protein sequence ID" value="MBB4913820.1"/>
    <property type="molecule type" value="Genomic_DNA"/>
</dbReference>
<accession>A0A7W7QHR7</accession>
<feature type="region of interest" description="Disordered" evidence="1">
    <location>
        <begin position="1"/>
        <end position="36"/>
    </location>
</feature>
<comment type="caution">
    <text evidence="2">The sequence shown here is derived from an EMBL/GenBank/DDBJ whole genome shotgun (WGS) entry which is preliminary data.</text>
</comment>
<gene>
    <name evidence="2" type="ORF">FHS44_000892</name>
</gene>
<name>A0A7W7QHR7_9ACTN</name>